<dbReference type="Proteomes" id="UP001163046">
    <property type="component" value="Unassembled WGS sequence"/>
</dbReference>
<comment type="caution">
    <text evidence="1">The sequence shown here is derived from an EMBL/GenBank/DDBJ whole genome shotgun (WGS) entry which is preliminary data.</text>
</comment>
<evidence type="ECO:0000313" key="2">
    <source>
        <dbReference type="Proteomes" id="UP001163046"/>
    </source>
</evidence>
<proteinExistence type="predicted"/>
<dbReference type="AlphaFoldDB" id="A0A9W9YUH3"/>
<organism evidence="1 2">
    <name type="scientific">Desmophyllum pertusum</name>
    <dbReference type="NCBI Taxonomy" id="174260"/>
    <lineage>
        <taxon>Eukaryota</taxon>
        <taxon>Metazoa</taxon>
        <taxon>Cnidaria</taxon>
        <taxon>Anthozoa</taxon>
        <taxon>Hexacorallia</taxon>
        <taxon>Scleractinia</taxon>
        <taxon>Caryophylliina</taxon>
        <taxon>Caryophylliidae</taxon>
        <taxon>Desmophyllum</taxon>
    </lineage>
</organism>
<protein>
    <submittedName>
        <fullName evidence="1">Uncharacterized protein</fullName>
    </submittedName>
</protein>
<keyword evidence="2" id="KW-1185">Reference proteome</keyword>
<sequence>MPIYTRPKRPIYTRAKIRVYAGFRFRLCMTARKVPSFGKASCMMTSKNDLFKGDVNMAALTSLVVAFFLFNICNCSPTTELLETVARLLTDCSRFYPNADRNMAEKLIVRLEVAVDSVRRLVDSLDRGDQANDERIPHLVSLVRQLQILLNRWEMFAISAVSCTSVHPI</sequence>
<dbReference type="EMBL" id="MU827302">
    <property type="protein sequence ID" value="KAJ7365779.1"/>
    <property type="molecule type" value="Genomic_DNA"/>
</dbReference>
<dbReference type="OrthoDB" id="5968067at2759"/>
<evidence type="ECO:0000313" key="1">
    <source>
        <dbReference type="EMBL" id="KAJ7365779.1"/>
    </source>
</evidence>
<accession>A0A9W9YUH3</accession>
<reference evidence="1" key="1">
    <citation type="submission" date="2023-01" db="EMBL/GenBank/DDBJ databases">
        <title>Genome assembly of the deep-sea coral Lophelia pertusa.</title>
        <authorList>
            <person name="Herrera S."/>
            <person name="Cordes E."/>
        </authorList>
    </citation>
    <scope>NUCLEOTIDE SEQUENCE</scope>
    <source>
        <strain evidence="1">USNM1676648</strain>
        <tissue evidence="1">Polyp</tissue>
    </source>
</reference>
<gene>
    <name evidence="1" type="ORF">OS493_002497</name>
</gene>
<name>A0A9W9YUH3_9CNID</name>